<dbReference type="InterPro" id="IPR012091">
    <property type="entry name" value="Pept_M54_archaemetzncn_arc/bac"/>
</dbReference>
<dbReference type="GO" id="GO:0006508">
    <property type="term" value="P:proteolysis"/>
    <property type="evidence" value="ECO:0007669"/>
    <property type="project" value="UniProtKB-KW"/>
</dbReference>
<accession>A0A445N1Z5</accession>
<proteinExistence type="predicted"/>
<keyword evidence="6" id="KW-0482">Metalloprotease</keyword>
<sequence>MSKCVFICPIGIIASDIIDRLMACVEERCGINCEIYPPMETPRYAYDDRRFQYDSKMILKQMIKQCPPHNLGFMGVTALDLFVPILKYVYGLSQLDGRCSLISTYRLDPALYGEPPDSDLLMSRIGKTAIHELGHSFGLTHCRNPRCIMFASTKIEHTDFKQPTLCSTCLEVLKWKIKMM</sequence>
<dbReference type="AlphaFoldDB" id="A0A445N1Z5"/>
<dbReference type="EMBL" id="OJIN01000217">
    <property type="protein sequence ID" value="SPD75723.1"/>
    <property type="molecule type" value="Genomic_DNA"/>
</dbReference>
<dbReference type="CDD" id="cd11375">
    <property type="entry name" value="Peptidase_M54"/>
    <property type="match status" value="1"/>
</dbReference>
<evidence type="ECO:0000256" key="5">
    <source>
        <dbReference type="ARBA" id="ARBA00022833"/>
    </source>
</evidence>
<dbReference type="SUPFAM" id="SSF55486">
    <property type="entry name" value="Metalloproteases ('zincins'), catalytic domain"/>
    <property type="match status" value="1"/>
</dbReference>
<evidence type="ECO:0008006" key="8">
    <source>
        <dbReference type="Google" id="ProtNLM"/>
    </source>
</evidence>
<dbReference type="PANTHER" id="PTHR15910">
    <property type="entry name" value="ARCHAEMETZINCIN"/>
    <property type="match status" value="1"/>
</dbReference>
<dbReference type="GO" id="GO:0008270">
    <property type="term" value="F:zinc ion binding"/>
    <property type="evidence" value="ECO:0007669"/>
    <property type="project" value="InterPro"/>
</dbReference>
<evidence type="ECO:0000313" key="7">
    <source>
        <dbReference type="EMBL" id="SPD75723.1"/>
    </source>
</evidence>
<evidence type="ECO:0000256" key="6">
    <source>
        <dbReference type="ARBA" id="ARBA00023049"/>
    </source>
</evidence>
<dbReference type="Gene3D" id="3.40.390.10">
    <property type="entry name" value="Collagenase (Catalytic Domain)"/>
    <property type="match status" value="1"/>
</dbReference>
<gene>
    <name evidence="7" type="ORF">PITCH_A720063</name>
</gene>
<evidence type="ECO:0000256" key="3">
    <source>
        <dbReference type="ARBA" id="ARBA00022723"/>
    </source>
</evidence>
<dbReference type="PIRSF" id="PIRSF005785">
    <property type="entry name" value="Zn-prot_arch"/>
    <property type="match status" value="1"/>
</dbReference>
<name>A0A445N1Z5_9BACT</name>
<evidence type="ECO:0000256" key="4">
    <source>
        <dbReference type="ARBA" id="ARBA00022801"/>
    </source>
</evidence>
<keyword evidence="2" id="KW-0645">Protease</keyword>
<dbReference type="InterPro" id="IPR012962">
    <property type="entry name" value="Pept_M54_archaemetzincn"/>
</dbReference>
<protein>
    <recommendedName>
        <fullName evidence="8">Archaemetzincin</fullName>
    </recommendedName>
</protein>
<dbReference type="NCBIfam" id="NF033823">
    <property type="entry name" value="archmetzin"/>
    <property type="match status" value="1"/>
</dbReference>
<keyword evidence="3" id="KW-0479">Metal-binding</keyword>
<keyword evidence="5" id="KW-0862">Zinc</keyword>
<dbReference type="GO" id="GO:0008237">
    <property type="term" value="F:metallopeptidase activity"/>
    <property type="evidence" value="ECO:0007669"/>
    <property type="project" value="UniProtKB-KW"/>
</dbReference>
<evidence type="ECO:0000256" key="2">
    <source>
        <dbReference type="ARBA" id="ARBA00022670"/>
    </source>
</evidence>
<keyword evidence="4" id="KW-0378">Hydrolase</keyword>
<organism evidence="7">
    <name type="scientific">uncultured Desulfobacterium sp</name>
    <dbReference type="NCBI Taxonomy" id="201089"/>
    <lineage>
        <taxon>Bacteria</taxon>
        <taxon>Pseudomonadati</taxon>
        <taxon>Thermodesulfobacteriota</taxon>
        <taxon>Desulfobacteria</taxon>
        <taxon>Desulfobacterales</taxon>
        <taxon>Desulfobacteriaceae</taxon>
        <taxon>Desulfobacterium</taxon>
        <taxon>environmental samples</taxon>
    </lineage>
</organism>
<evidence type="ECO:0000256" key="1">
    <source>
        <dbReference type="ARBA" id="ARBA00001947"/>
    </source>
</evidence>
<reference evidence="7" key="1">
    <citation type="submission" date="2018-01" db="EMBL/GenBank/DDBJ databases">
        <authorList>
            <person name="Regsiter A."/>
            <person name="William W."/>
        </authorList>
    </citation>
    <scope>NUCLEOTIDE SEQUENCE</scope>
    <source>
        <strain evidence="7">TRIP AH-1</strain>
    </source>
</reference>
<dbReference type="Pfam" id="PF07998">
    <property type="entry name" value="Peptidase_M54"/>
    <property type="match status" value="1"/>
</dbReference>
<dbReference type="InterPro" id="IPR024079">
    <property type="entry name" value="MetalloPept_cat_dom_sf"/>
</dbReference>
<comment type="cofactor">
    <cofactor evidence="1">
        <name>Zn(2+)</name>
        <dbReference type="ChEBI" id="CHEBI:29105"/>
    </cofactor>
</comment>
<dbReference type="PANTHER" id="PTHR15910:SF1">
    <property type="entry name" value="ARCHAEMETZINCIN-2"/>
    <property type="match status" value="1"/>
</dbReference>